<dbReference type="PANTHER" id="PTHR32438:SF5">
    <property type="entry name" value="4-ALPHA-GLUCANOTRANSFERASE DPE1, CHLOROPLASTIC_AMYLOPLASTIC"/>
    <property type="match status" value="1"/>
</dbReference>
<dbReference type="InterPro" id="IPR003385">
    <property type="entry name" value="Glyco_hydro_77"/>
</dbReference>
<dbReference type="EMBL" id="UOFV01000377">
    <property type="protein sequence ID" value="VAX03177.1"/>
    <property type="molecule type" value="Genomic_DNA"/>
</dbReference>
<dbReference type="InterPro" id="IPR017853">
    <property type="entry name" value="GH"/>
</dbReference>
<proteinExistence type="inferred from homology"/>
<comment type="catalytic activity">
    <reaction evidence="1">
        <text>Transfers a segment of a (1-&gt;4)-alpha-D-glucan to a new position in an acceptor, which may be glucose or a (1-&gt;4)-alpha-D-glucan.</text>
        <dbReference type="EC" id="2.4.1.25"/>
    </reaction>
</comment>
<reference evidence="9" key="1">
    <citation type="submission" date="2018-06" db="EMBL/GenBank/DDBJ databases">
        <authorList>
            <person name="Zhirakovskaya E."/>
        </authorList>
    </citation>
    <scope>NUCLEOTIDE SEQUENCE</scope>
</reference>
<comment type="similarity">
    <text evidence="2">Belongs to the disproportionating enzyme family.</text>
</comment>
<keyword evidence="6" id="KW-0119">Carbohydrate metabolism</keyword>
<accession>A0A3B1BDV0</accession>
<sequence length="506" mass="58242">MLEKEIASSNWPFQHRRCSGLLLHPTSLPGELSAGDMGHNAYRFIEFLAASGIRIWQMLPLGPTHEDGSPYQCLSVHAGNPLLISLEWLVDRGWLHKPRYPAKANTHTSETYRLDCLRQARAGFEAATDTTTRQAYATFQAEHAHWLEDYALYIALRREQNQQAWWDWPAEERDRNPAALQKAKQRLSQDIAQVLFEQFVFFSQWHELKDYAHQHDVALFGDVPIFVAHDSAEVWAQREYFSVDAHGKAQTVAGVPPDYFSETGQYWGNPQYRWDRLQEDGFTWWIERLRTQLALFDLLRIDHFRGFEAFWEIPAGAETAIEGHWVKAPGEALLQTLHAAFQHLPLVAEDLGIITPEVEQLRQAFKLPGMKILQFAFDGNADNPYLPHNHQTHSVVYTGTHDNDTSLSWYHGLSLDERQRLRDYLGFDIEASMPWPLIRCALASVANMAILPMQDVLGLGEGNRMNLPGTIDNNWRWRFQWAQLPTTLAAQLRHLNVLYGRCEHAE</sequence>
<protein>
    <recommendedName>
        <fullName evidence="3">4-alpha-glucanotransferase</fullName>
        <ecNumber evidence="3">2.4.1.25</ecNumber>
    </recommendedName>
    <alternativeName>
        <fullName evidence="7">Amylomaltase</fullName>
    </alternativeName>
    <alternativeName>
        <fullName evidence="8">Disproportionating enzyme</fullName>
    </alternativeName>
</protein>
<dbReference type="SUPFAM" id="SSF51445">
    <property type="entry name" value="(Trans)glycosidases"/>
    <property type="match status" value="1"/>
</dbReference>
<evidence type="ECO:0000256" key="3">
    <source>
        <dbReference type="ARBA" id="ARBA00012560"/>
    </source>
</evidence>
<dbReference type="GO" id="GO:0004134">
    <property type="term" value="F:4-alpha-glucanotransferase activity"/>
    <property type="evidence" value="ECO:0007669"/>
    <property type="project" value="UniProtKB-EC"/>
</dbReference>
<evidence type="ECO:0000313" key="9">
    <source>
        <dbReference type="EMBL" id="VAX03177.1"/>
    </source>
</evidence>
<evidence type="ECO:0000256" key="1">
    <source>
        <dbReference type="ARBA" id="ARBA00000439"/>
    </source>
</evidence>
<evidence type="ECO:0000256" key="2">
    <source>
        <dbReference type="ARBA" id="ARBA00005684"/>
    </source>
</evidence>
<dbReference type="AlphaFoldDB" id="A0A3B1BDV0"/>
<dbReference type="PANTHER" id="PTHR32438">
    <property type="entry name" value="4-ALPHA-GLUCANOTRANSFERASE DPE1, CHLOROPLASTIC/AMYLOPLASTIC"/>
    <property type="match status" value="1"/>
</dbReference>
<evidence type="ECO:0000256" key="7">
    <source>
        <dbReference type="ARBA" id="ARBA00031423"/>
    </source>
</evidence>
<dbReference type="GO" id="GO:0005975">
    <property type="term" value="P:carbohydrate metabolic process"/>
    <property type="evidence" value="ECO:0007669"/>
    <property type="project" value="InterPro"/>
</dbReference>
<dbReference type="Pfam" id="PF02446">
    <property type="entry name" value="Glyco_hydro_77"/>
    <property type="match status" value="1"/>
</dbReference>
<evidence type="ECO:0000256" key="8">
    <source>
        <dbReference type="ARBA" id="ARBA00031501"/>
    </source>
</evidence>
<evidence type="ECO:0000256" key="5">
    <source>
        <dbReference type="ARBA" id="ARBA00022679"/>
    </source>
</evidence>
<organism evidence="9">
    <name type="scientific">hydrothermal vent metagenome</name>
    <dbReference type="NCBI Taxonomy" id="652676"/>
    <lineage>
        <taxon>unclassified sequences</taxon>
        <taxon>metagenomes</taxon>
        <taxon>ecological metagenomes</taxon>
    </lineage>
</organism>
<keyword evidence="5 9" id="KW-0808">Transferase</keyword>
<keyword evidence="4 9" id="KW-0328">Glycosyltransferase</keyword>
<dbReference type="Gene3D" id="3.20.20.80">
    <property type="entry name" value="Glycosidases"/>
    <property type="match status" value="1"/>
</dbReference>
<dbReference type="NCBIfam" id="NF011080">
    <property type="entry name" value="PRK14508.1-3"/>
    <property type="match status" value="1"/>
</dbReference>
<dbReference type="NCBIfam" id="TIGR00217">
    <property type="entry name" value="malQ"/>
    <property type="match status" value="1"/>
</dbReference>
<dbReference type="NCBIfam" id="NF011079">
    <property type="entry name" value="PRK14508.1-2"/>
    <property type="match status" value="1"/>
</dbReference>
<evidence type="ECO:0000256" key="6">
    <source>
        <dbReference type="ARBA" id="ARBA00023277"/>
    </source>
</evidence>
<name>A0A3B1BDV0_9ZZZZ</name>
<evidence type="ECO:0000256" key="4">
    <source>
        <dbReference type="ARBA" id="ARBA00022676"/>
    </source>
</evidence>
<gene>
    <name evidence="9" type="ORF">MNBD_GAMMA19-191</name>
</gene>
<dbReference type="EC" id="2.4.1.25" evidence="3"/>